<dbReference type="EMBL" id="BAAAHQ010000082">
    <property type="protein sequence ID" value="GAA0954985.1"/>
    <property type="molecule type" value="Genomic_DNA"/>
</dbReference>
<evidence type="ECO:0008006" key="3">
    <source>
        <dbReference type="Google" id="ProtNLM"/>
    </source>
</evidence>
<dbReference type="Proteomes" id="UP001501578">
    <property type="component" value="Unassembled WGS sequence"/>
</dbReference>
<sequence>MPKARAAIAEATGDTIPVDFDGTVYTVPSPIDWDIDVLDELDSGRFTKALKLVLGANQYDAFKAAKPRKLSDAVALFEAISAACGVGSTGN</sequence>
<evidence type="ECO:0000313" key="2">
    <source>
        <dbReference type="Proteomes" id="UP001501578"/>
    </source>
</evidence>
<accession>A0ABN1RCQ6</accession>
<proteinExistence type="predicted"/>
<name>A0ABN1RCQ6_9ACTN</name>
<keyword evidence="2" id="KW-1185">Reference proteome</keyword>
<organism evidence="1 2">
    <name type="scientific">Nonomuraea longicatena</name>
    <dbReference type="NCBI Taxonomy" id="83682"/>
    <lineage>
        <taxon>Bacteria</taxon>
        <taxon>Bacillati</taxon>
        <taxon>Actinomycetota</taxon>
        <taxon>Actinomycetes</taxon>
        <taxon>Streptosporangiales</taxon>
        <taxon>Streptosporangiaceae</taxon>
        <taxon>Nonomuraea</taxon>
    </lineage>
</organism>
<dbReference type="RefSeq" id="WP_343955553.1">
    <property type="nucleotide sequence ID" value="NZ_BAAAHQ010000082.1"/>
</dbReference>
<comment type="caution">
    <text evidence="1">The sequence shown here is derived from an EMBL/GenBank/DDBJ whole genome shotgun (WGS) entry which is preliminary data.</text>
</comment>
<protein>
    <recommendedName>
        <fullName evidence="3">Tail assembly chaperone</fullName>
    </recommendedName>
</protein>
<evidence type="ECO:0000313" key="1">
    <source>
        <dbReference type="EMBL" id="GAA0954985.1"/>
    </source>
</evidence>
<reference evidence="1 2" key="1">
    <citation type="journal article" date="2019" name="Int. J. Syst. Evol. Microbiol.">
        <title>The Global Catalogue of Microorganisms (GCM) 10K type strain sequencing project: providing services to taxonomists for standard genome sequencing and annotation.</title>
        <authorList>
            <consortium name="The Broad Institute Genomics Platform"/>
            <consortium name="The Broad Institute Genome Sequencing Center for Infectious Disease"/>
            <person name="Wu L."/>
            <person name="Ma J."/>
        </authorList>
    </citation>
    <scope>NUCLEOTIDE SEQUENCE [LARGE SCALE GENOMIC DNA]</scope>
    <source>
        <strain evidence="1 2">JCM 11136</strain>
    </source>
</reference>
<gene>
    <name evidence="1" type="ORF">GCM10009560_78970</name>
</gene>